<evidence type="ECO:0000256" key="9">
    <source>
        <dbReference type="ARBA" id="ARBA00023012"/>
    </source>
</evidence>
<dbReference type="InterPro" id="IPR000014">
    <property type="entry name" value="PAS"/>
</dbReference>
<dbReference type="InterPro" id="IPR004358">
    <property type="entry name" value="Sig_transdc_His_kin-like_C"/>
</dbReference>
<keyword evidence="6" id="KW-0547">Nucleotide-binding</keyword>
<dbReference type="PANTHER" id="PTHR43047">
    <property type="entry name" value="TWO-COMPONENT HISTIDINE PROTEIN KINASE"/>
    <property type="match status" value="1"/>
</dbReference>
<comment type="catalytic activity">
    <reaction evidence="1">
        <text>ATP + protein L-histidine = ADP + protein N-phospho-L-histidine.</text>
        <dbReference type="EC" id="2.7.13.3"/>
    </reaction>
</comment>
<dbReference type="InterPro" id="IPR003594">
    <property type="entry name" value="HATPase_dom"/>
</dbReference>
<dbReference type="InterPro" id="IPR036890">
    <property type="entry name" value="HATPase_C_sf"/>
</dbReference>
<dbReference type="Gene3D" id="3.30.450.20">
    <property type="entry name" value="PAS domain"/>
    <property type="match status" value="1"/>
</dbReference>
<evidence type="ECO:0000256" key="11">
    <source>
        <dbReference type="ARBA" id="ARBA00023306"/>
    </source>
</evidence>
<dbReference type="PROSITE" id="PS50110">
    <property type="entry name" value="RESPONSE_REGULATORY"/>
    <property type="match status" value="2"/>
</dbReference>
<dbReference type="GO" id="GO:0005524">
    <property type="term" value="F:ATP binding"/>
    <property type="evidence" value="ECO:0007669"/>
    <property type="project" value="UniProtKB-KW"/>
</dbReference>
<evidence type="ECO:0000256" key="5">
    <source>
        <dbReference type="ARBA" id="ARBA00022679"/>
    </source>
</evidence>
<dbReference type="SUPFAM" id="SSF47384">
    <property type="entry name" value="Homodimeric domain of signal transducing histidine kinase"/>
    <property type="match status" value="1"/>
</dbReference>
<dbReference type="RefSeq" id="WP_282585902.1">
    <property type="nucleotide sequence ID" value="NZ_JAMOIM010000010.1"/>
</dbReference>
<accession>A0AA42CNM5</accession>
<feature type="modified residue" description="4-aspartylphosphate" evidence="12">
    <location>
        <position position="603"/>
    </location>
</feature>
<evidence type="ECO:0000256" key="2">
    <source>
        <dbReference type="ARBA" id="ARBA00004370"/>
    </source>
</evidence>
<dbReference type="CDD" id="cd00130">
    <property type="entry name" value="PAS"/>
    <property type="match status" value="1"/>
</dbReference>
<evidence type="ECO:0000256" key="7">
    <source>
        <dbReference type="ARBA" id="ARBA00022777"/>
    </source>
</evidence>
<sequence length="673" mass="73283">MLQSKTPAFLSGGGETGALIRAFDWAATPIGRASDWPQPCKTLMSVMLSSNQPMFLLWGAKRTLLYNDAYRVILGIKHPAALGQDFLDVWREARDDLQPLVEQVFGGASVQMDHITLLVNRRGRMEESHFAFSYTPVHDNGGDIAGLFCACQDITNQVLSERALASAKEAAEEANLAKSTFIANMSHELRTPLSAIIGYSEMLLEEIEDGTDATELLEDMRKIEGNARHLLGLINDVLDLSKIESGRMEVFAESFDVASTVKDVGVTVEALFAKNNNTLKLQLGDDLGTMHSDITKVRQVLLNLLSNAAKFTNAGTVTLMARREGGNGPKATLVFEVEDTGIGMTADQLAQLFQRFRQADASTTRKFGGTGLGLSITKAFADMLGGTVSVDSRHGTGSTFTVTLPVHLPEASDDQEAGPQGDAGISNRAPNAGREIVLVIDDDPAQRELMSRFLEREGFAAHVATNGSEGLDLARALKPRAILLDVMMPGVDGWTVLATLKADPDLAAIPVVMVTFVSERGLANALGAADYVQKPVRWERFREVMDRFRHAEGDVLIVDDDTDTRQRIRKVLEKDRWTVAEAGNGQEALDLVAHAVPRVILLDLTMPVMDGFAFLHKLRDTPGCAQVPVIVLTARDLTRDDRKRLEGAKQVLKKGETSLTTLAGNLRSMAEPH</sequence>
<dbReference type="InterPro" id="IPR001789">
    <property type="entry name" value="Sig_transdc_resp-reg_receiver"/>
</dbReference>
<feature type="modified residue" description="4-aspartylphosphate" evidence="12">
    <location>
        <position position="485"/>
    </location>
</feature>
<dbReference type="Gene3D" id="3.30.565.10">
    <property type="entry name" value="Histidine kinase-like ATPase, C-terminal domain"/>
    <property type="match status" value="1"/>
</dbReference>
<dbReference type="InterPro" id="IPR013656">
    <property type="entry name" value="PAS_4"/>
</dbReference>
<evidence type="ECO:0000256" key="8">
    <source>
        <dbReference type="ARBA" id="ARBA00022840"/>
    </source>
</evidence>
<evidence type="ECO:0000256" key="4">
    <source>
        <dbReference type="ARBA" id="ARBA00022553"/>
    </source>
</evidence>
<evidence type="ECO:0000259" key="13">
    <source>
        <dbReference type="PROSITE" id="PS50109"/>
    </source>
</evidence>
<comment type="subcellular location">
    <subcellularLocation>
        <location evidence="2">Membrane</location>
    </subcellularLocation>
</comment>
<keyword evidence="5" id="KW-0808">Transferase</keyword>
<evidence type="ECO:0000256" key="10">
    <source>
        <dbReference type="ARBA" id="ARBA00023136"/>
    </source>
</evidence>
<name>A0AA42CNM5_9HYPH</name>
<dbReference type="SMART" id="SM00388">
    <property type="entry name" value="HisKA"/>
    <property type="match status" value="1"/>
</dbReference>
<dbReference type="InterPro" id="IPR011006">
    <property type="entry name" value="CheY-like_superfamily"/>
</dbReference>
<reference evidence="15" key="1">
    <citation type="submission" date="2022-05" db="EMBL/GenBank/DDBJ databases">
        <authorList>
            <person name="Pankratov T."/>
        </authorList>
    </citation>
    <scope>NUCLEOTIDE SEQUENCE</scope>
    <source>
        <strain evidence="15">BP6-180914</strain>
    </source>
</reference>
<dbReference type="SUPFAM" id="SSF55785">
    <property type="entry name" value="PYP-like sensor domain (PAS domain)"/>
    <property type="match status" value="1"/>
</dbReference>
<dbReference type="EMBL" id="JAMOIM010000010">
    <property type="protein sequence ID" value="MCW6509530.1"/>
    <property type="molecule type" value="Genomic_DNA"/>
</dbReference>
<keyword evidence="8" id="KW-0067">ATP-binding</keyword>
<dbReference type="SMART" id="SM00387">
    <property type="entry name" value="HATPase_c"/>
    <property type="match status" value="1"/>
</dbReference>
<proteinExistence type="predicted"/>
<evidence type="ECO:0000256" key="3">
    <source>
        <dbReference type="ARBA" id="ARBA00012438"/>
    </source>
</evidence>
<dbReference type="Pfam" id="PF00512">
    <property type="entry name" value="HisKA"/>
    <property type="match status" value="1"/>
</dbReference>
<organism evidence="15 16">
    <name type="scientific">Lichenifustis flavocetrariae</name>
    <dbReference type="NCBI Taxonomy" id="2949735"/>
    <lineage>
        <taxon>Bacteria</taxon>
        <taxon>Pseudomonadati</taxon>
        <taxon>Pseudomonadota</taxon>
        <taxon>Alphaproteobacteria</taxon>
        <taxon>Hyphomicrobiales</taxon>
        <taxon>Lichenihabitantaceae</taxon>
        <taxon>Lichenifustis</taxon>
    </lineage>
</organism>
<dbReference type="FunFam" id="3.30.565.10:FF:000010">
    <property type="entry name" value="Sensor histidine kinase RcsC"/>
    <property type="match status" value="1"/>
</dbReference>
<dbReference type="AlphaFoldDB" id="A0AA42CNM5"/>
<feature type="domain" description="Response regulatory" evidence="14">
    <location>
        <begin position="554"/>
        <end position="669"/>
    </location>
</feature>
<dbReference type="GO" id="GO:0000155">
    <property type="term" value="F:phosphorelay sensor kinase activity"/>
    <property type="evidence" value="ECO:0007669"/>
    <property type="project" value="InterPro"/>
</dbReference>
<keyword evidence="9" id="KW-0902">Two-component regulatory system</keyword>
<feature type="domain" description="Histidine kinase" evidence="13">
    <location>
        <begin position="184"/>
        <end position="408"/>
    </location>
</feature>
<dbReference type="GO" id="GO:0009927">
    <property type="term" value="F:histidine phosphotransfer kinase activity"/>
    <property type="evidence" value="ECO:0007669"/>
    <property type="project" value="TreeGrafter"/>
</dbReference>
<feature type="domain" description="Response regulatory" evidence="14">
    <location>
        <begin position="436"/>
        <end position="549"/>
    </location>
</feature>
<keyword evidence="4 12" id="KW-0597">Phosphoprotein</keyword>
<dbReference type="EC" id="2.7.13.3" evidence="3"/>
<evidence type="ECO:0000313" key="16">
    <source>
        <dbReference type="Proteomes" id="UP001165667"/>
    </source>
</evidence>
<dbReference type="PROSITE" id="PS50109">
    <property type="entry name" value="HIS_KIN"/>
    <property type="match status" value="1"/>
</dbReference>
<dbReference type="SUPFAM" id="SSF55874">
    <property type="entry name" value="ATPase domain of HSP90 chaperone/DNA topoisomerase II/histidine kinase"/>
    <property type="match status" value="1"/>
</dbReference>
<dbReference type="Pfam" id="PF00072">
    <property type="entry name" value="Response_reg"/>
    <property type="match status" value="2"/>
</dbReference>
<evidence type="ECO:0000256" key="12">
    <source>
        <dbReference type="PROSITE-ProRule" id="PRU00169"/>
    </source>
</evidence>
<protein>
    <recommendedName>
        <fullName evidence="3">histidine kinase</fullName>
        <ecNumber evidence="3">2.7.13.3</ecNumber>
    </recommendedName>
</protein>
<evidence type="ECO:0000259" key="14">
    <source>
        <dbReference type="PROSITE" id="PS50110"/>
    </source>
</evidence>
<evidence type="ECO:0000256" key="1">
    <source>
        <dbReference type="ARBA" id="ARBA00000085"/>
    </source>
</evidence>
<dbReference type="Gene3D" id="3.40.50.2300">
    <property type="match status" value="2"/>
</dbReference>
<dbReference type="SMART" id="SM00448">
    <property type="entry name" value="REC"/>
    <property type="match status" value="2"/>
</dbReference>
<comment type="caution">
    <text evidence="15">The sequence shown here is derived from an EMBL/GenBank/DDBJ whole genome shotgun (WGS) entry which is preliminary data.</text>
</comment>
<dbReference type="Proteomes" id="UP001165667">
    <property type="component" value="Unassembled WGS sequence"/>
</dbReference>
<dbReference type="Pfam" id="PF02518">
    <property type="entry name" value="HATPase_c"/>
    <property type="match status" value="1"/>
</dbReference>
<evidence type="ECO:0000256" key="6">
    <source>
        <dbReference type="ARBA" id="ARBA00022741"/>
    </source>
</evidence>
<keyword evidence="10" id="KW-0472">Membrane</keyword>
<dbReference type="InterPro" id="IPR005467">
    <property type="entry name" value="His_kinase_dom"/>
</dbReference>
<dbReference type="FunFam" id="1.10.287.130:FF:000038">
    <property type="entry name" value="Sensory transduction histidine kinase"/>
    <property type="match status" value="1"/>
</dbReference>
<dbReference type="CDD" id="cd16922">
    <property type="entry name" value="HATPase_EvgS-ArcB-TorS-like"/>
    <property type="match status" value="1"/>
</dbReference>
<dbReference type="SUPFAM" id="SSF52172">
    <property type="entry name" value="CheY-like"/>
    <property type="match status" value="2"/>
</dbReference>
<keyword evidence="7" id="KW-0418">Kinase</keyword>
<dbReference type="InterPro" id="IPR003661">
    <property type="entry name" value="HisK_dim/P_dom"/>
</dbReference>
<gene>
    <name evidence="15" type="ORF">M8523_16030</name>
</gene>
<dbReference type="PRINTS" id="PR00344">
    <property type="entry name" value="BCTRLSENSOR"/>
</dbReference>
<dbReference type="InterPro" id="IPR036097">
    <property type="entry name" value="HisK_dim/P_sf"/>
</dbReference>
<keyword evidence="16" id="KW-1185">Reference proteome</keyword>
<dbReference type="Gene3D" id="1.10.287.130">
    <property type="match status" value="1"/>
</dbReference>
<dbReference type="CDD" id="cd00082">
    <property type="entry name" value="HisKA"/>
    <property type="match status" value="1"/>
</dbReference>
<dbReference type="InterPro" id="IPR035965">
    <property type="entry name" value="PAS-like_dom_sf"/>
</dbReference>
<keyword evidence="11" id="KW-0131">Cell cycle</keyword>
<dbReference type="GO" id="GO:0005886">
    <property type="term" value="C:plasma membrane"/>
    <property type="evidence" value="ECO:0007669"/>
    <property type="project" value="TreeGrafter"/>
</dbReference>
<evidence type="ECO:0000313" key="15">
    <source>
        <dbReference type="EMBL" id="MCW6509530.1"/>
    </source>
</evidence>
<dbReference type="PANTHER" id="PTHR43047:SF72">
    <property type="entry name" value="OSMOSENSING HISTIDINE PROTEIN KINASE SLN1"/>
    <property type="match status" value="1"/>
</dbReference>
<dbReference type="Pfam" id="PF08448">
    <property type="entry name" value="PAS_4"/>
    <property type="match status" value="1"/>
</dbReference>